<gene>
    <name evidence="12" type="ORF">NEMVEDRAFT_v1g196084</name>
</gene>
<dbReference type="EMBL" id="DS469507">
    <property type="protein sequence ID" value="EDO49946.1"/>
    <property type="molecule type" value="Genomic_DNA"/>
</dbReference>
<evidence type="ECO:0000256" key="7">
    <source>
        <dbReference type="ARBA" id="ARBA00023170"/>
    </source>
</evidence>
<keyword evidence="3 10" id="KW-0812">Transmembrane</keyword>
<dbReference type="PRINTS" id="PR00237">
    <property type="entry name" value="GPCRRHODOPSN"/>
</dbReference>
<dbReference type="HOGENOM" id="CLU_700778_0_0_1"/>
<feature type="transmembrane region" description="Helical" evidence="10">
    <location>
        <begin position="223"/>
        <end position="248"/>
    </location>
</feature>
<keyword evidence="4 10" id="KW-1133">Transmembrane helix</keyword>
<dbReference type="eggNOG" id="KOG3656">
    <property type="taxonomic scope" value="Eukaryota"/>
</dbReference>
<accession>A7REP3</accession>
<evidence type="ECO:0000256" key="3">
    <source>
        <dbReference type="ARBA" id="ARBA00022692"/>
    </source>
</evidence>
<feature type="transmembrane region" description="Helical" evidence="10">
    <location>
        <begin position="104"/>
        <end position="130"/>
    </location>
</feature>
<keyword evidence="5" id="KW-0297">G-protein coupled receptor</keyword>
<dbReference type="Gene3D" id="1.20.1070.10">
    <property type="entry name" value="Rhodopsin 7-helix transmembrane proteins"/>
    <property type="match status" value="1"/>
</dbReference>
<proteinExistence type="predicted"/>
<feature type="transmembrane region" description="Helical" evidence="10">
    <location>
        <begin position="300"/>
        <end position="325"/>
    </location>
</feature>
<dbReference type="GO" id="GO:0007186">
    <property type="term" value="P:G protein-coupled receptor signaling pathway"/>
    <property type="evidence" value="ECO:0000318"/>
    <property type="project" value="GO_Central"/>
</dbReference>
<dbReference type="InParanoid" id="A7REP3"/>
<keyword evidence="7" id="KW-0675">Receptor</keyword>
<dbReference type="InterPro" id="IPR017452">
    <property type="entry name" value="GPCR_Rhodpsn_7TM"/>
</dbReference>
<dbReference type="PANTHER" id="PTHR24246:SF27">
    <property type="entry name" value="ADENOSINE RECEPTOR, ISOFORM A"/>
    <property type="match status" value="1"/>
</dbReference>
<dbReference type="PROSITE" id="PS50262">
    <property type="entry name" value="G_PROTEIN_RECEP_F1_2"/>
    <property type="match status" value="1"/>
</dbReference>
<evidence type="ECO:0000256" key="5">
    <source>
        <dbReference type="ARBA" id="ARBA00023040"/>
    </source>
</evidence>
<dbReference type="PANTHER" id="PTHR24246">
    <property type="entry name" value="OLFACTORY RECEPTOR AND ADENOSINE RECEPTOR"/>
    <property type="match status" value="1"/>
</dbReference>
<dbReference type="GO" id="GO:0001609">
    <property type="term" value="F:G protein-coupled adenosine receptor activity"/>
    <property type="evidence" value="ECO:0000318"/>
    <property type="project" value="GO_Central"/>
</dbReference>
<protein>
    <recommendedName>
        <fullName evidence="11">G-protein coupled receptors family 1 profile domain-containing protein</fullName>
    </recommendedName>
</protein>
<dbReference type="GO" id="GO:0005886">
    <property type="term" value="C:plasma membrane"/>
    <property type="evidence" value="ECO:0000318"/>
    <property type="project" value="GO_Central"/>
</dbReference>
<dbReference type="STRING" id="45351.A7REP3"/>
<dbReference type="SUPFAM" id="SSF81321">
    <property type="entry name" value="Family A G protein-coupled receptor-like"/>
    <property type="match status" value="1"/>
</dbReference>
<keyword evidence="9" id="KW-0807">Transducer</keyword>
<evidence type="ECO:0000256" key="9">
    <source>
        <dbReference type="ARBA" id="ARBA00023224"/>
    </source>
</evidence>
<evidence type="ECO:0000256" key="1">
    <source>
        <dbReference type="ARBA" id="ARBA00004651"/>
    </source>
</evidence>
<evidence type="ECO:0000259" key="11">
    <source>
        <dbReference type="PROSITE" id="PS50262"/>
    </source>
</evidence>
<evidence type="ECO:0000256" key="4">
    <source>
        <dbReference type="ARBA" id="ARBA00022989"/>
    </source>
</evidence>
<feature type="transmembrane region" description="Helical" evidence="10">
    <location>
        <begin position="184"/>
        <end position="203"/>
    </location>
</feature>
<dbReference type="OMA" id="CRTPLEN"/>
<feature type="transmembrane region" description="Helical" evidence="10">
    <location>
        <begin position="337"/>
        <end position="357"/>
    </location>
</feature>
<feature type="transmembrane region" description="Helical" evidence="10">
    <location>
        <begin position="254"/>
        <end position="279"/>
    </location>
</feature>
<dbReference type="InterPro" id="IPR000276">
    <property type="entry name" value="GPCR_Rhodpsn"/>
</dbReference>
<keyword evidence="13" id="KW-1185">Reference proteome</keyword>
<dbReference type="AlphaFoldDB" id="A7REP3"/>
<dbReference type="Pfam" id="PF00001">
    <property type="entry name" value="7tm_1"/>
    <property type="match status" value="1"/>
</dbReference>
<dbReference type="Proteomes" id="UP000001593">
    <property type="component" value="Unassembled WGS sequence"/>
</dbReference>
<evidence type="ECO:0000313" key="13">
    <source>
        <dbReference type="Proteomes" id="UP000001593"/>
    </source>
</evidence>
<keyword evidence="6 10" id="KW-0472">Membrane</keyword>
<evidence type="ECO:0000313" key="12">
    <source>
        <dbReference type="EMBL" id="EDO49946.1"/>
    </source>
</evidence>
<evidence type="ECO:0000256" key="8">
    <source>
        <dbReference type="ARBA" id="ARBA00023180"/>
    </source>
</evidence>
<evidence type="ECO:0000256" key="10">
    <source>
        <dbReference type="SAM" id="Phobius"/>
    </source>
</evidence>
<organism evidence="12 13">
    <name type="scientific">Nematostella vectensis</name>
    <name type="common">Starlet sea anemone</name>
    <dbReference type="NCBI Taxonomy" id="45351"/>
    <lineage>
        <taxon>Eukaryota</taxon>
        <taxon>Metazoa</taxon>
        <taxon>Cnidaria</taxon>
        <taxon>Anthozoa</taxon>
        <taxon>Hexacorallia</taxon>
        <taxon>Actiniaria</taxon>
        <taxon>Edwardsiidae</taxon>
        <taxon>Nematostella</taxon>
    </lineage>
</organism>
<keyword evidence="2" id="KW-1003">Cell membrane</keyword>
<dbReference type="PhylomeDB" id="A7REP3"/>
<feature type="transmembrane region" description="Helical" evidence="10">
    <location>
        <begin position="142"/>
        <end position="164"/>
    </location>
</feature>
<feature type="domain" description="G-protein coupled receptors family 1 profile" evidence="11">
    <location>
        <begin position="121"/>
        <end position="355"/>
    </location>
</feature>
<dbReference type="CDD" id="cd00637">
    <property type="entry name" value="7tm_classA_rhodopsin-like"/>
    <property type="match status" value="1"/>
</dbReference>
<evidence type="ECO:0000256" key="6">
    <source>
        <dbReference type="ARBA" id="ARBA00023136"/>
    </source>
</evidence>
<keyword evidence="8" id="KW-0325">Glycoprotein</keyword>
<reference evidence="12 13" key="1">
    <citation type="journal article" date="2007" name="Science">
        <title>Sea anemone genome reveals ancestral eumetazoan gene repertoire and genomic organization.</title>
        <authorList>
            <person name="Putnam N.H."/>
            <person name="Srivastava M."/>
            <person name="Hellsten U."/>
            <person name="Dirks B."/>
            <person name="Chapman J."/>
            <person name="Salamov A."/>
            <person name="Terry A."/>
            <person name="Shapiro H."/>
            <person name="Lindquist E."/>
            <person name="Kapitonov V.V."/>
            <person name="Jurka J."/>
            <person name="Genikhovich G."/>
            <person name="Grigoriev I.V."/>
            <person name="Lucas S.M."/>
            <person name="Steele R.E."/>
            <person name="Finnerty J.R."/>
            <person name="Technau U."/>
            <person name="Martindale M.Q."/>
            <person name="Rokhsar D.S."/>
        </authorList>
    </citation>
    <scope>NUCLEOTIDE SEQUENCE [LARGE SCALE GENOMIC DNA]</scope>
    <source>
        <strain evidence="13">CH2 X CH6</strain>
    </source>
</reference>
<name>A7REP3_NEMVE</name>
<evidence type="ECO:0000256" key="2">
    <source>
        <dbReference type="ARBA" id="ARBA00022475"/>
    </source>
</evidence>
<sequence>MRQRSGDSTFDQRTLFDIISYKKVQQKGVLTGRELEISYSRIKITRSHRVLVQENKTANRFKRTRMQIETVVGRMMTDIKASNQSLNATYPIRKHTFPVPALTAKIWCAVLVIECILIITLNILTILTFARTKYLRRRSAYSLIHVAVADLLVGSVTLPMNFYLLGGLFRFWGPITKTYATASSTVHVFTEMLSLFALVVVSLERMCAMVFPFQHRTAGSVTYLVTFLTTWLFAIFVSVAWLCSLLYLELEASLYVWVPSLIFSILIIGVSYSVLFIKVKWQSRHHKRQLDKKANKREKELAVTLVIVTASSFATVTPYVAIQIMNFMLISLSFNTLYTALVLAYANSFINPLVYMLRMKPFRKAMVSLICRTPLENTHLISSSRTDREFVTHC</sequence>
<comment type="subcellular location">
    <subcellularLocation>
        <location evidence="1">Cell membrane</location>
        <topology evidence="1">Multi-pass membrane protein</topology>
    </subcellularLocation>
</comment>
<dbReference type="SMART" id="SM01381">
    <property type="entry name" value="7TM_GPCR_Srsx"/>
    <property type="match status" value="1"/>
</dbReference>